<feature type="transmembrane region" description="Helical" evidence="5">
    <location>
        <begin position="33"/>
        <end position="53"/>
    </location>
</feature>
<evidence type="ECO:0000313" key="7">
    <source>
        <dbReference type="EMBL" id="KAF1755627.1"/>
    </source>
</evidence>
<dbReference type="InterPro" id="IPR050382">
    <property type="entry name" value="MFS_Na/Anion_cotransporter"/>
</dbReference>
<feature type="transmembrane region" description="Helical" evidence="5">
    <location>
        <begin position="441"/>
        <end position="465"/>
    </location>
</feature>
<sequence length="574" mass="63534">MALDTKPPVKRAVSRPDVKKFPFFHPFSRRLHICLLCMAGFCCTTFMRMHIAITMTCMINSTALALENTVFPEAIDSNTSSIFEEVELVSNGACSSTNDNNKKVVVDYGGQLVWNSQEQNLIFSGTFWGSIITVLPSMFFINRYSPRYVLQAAVGCYILMTAITPYIATHFGPYPVFISRVIMGLGEGFILPANNAILANWFPSAERSTAISLFTTGNQMAGAGGNPVAASLCASSFGWPSIFYFASIVSTIWSVCWFLTASNQPSKCKVMTKTEREYLDANVVRRSNKTNRSLVVPYAKILKSPAFLAQLLCQFVINSIVTLLQIYLPNYFKDVLHLGVIANGTYTSIPNIVNFALKIVWGIAIDKAKENKTISGTFAVKLSQSIANFGGALFMILITFYVDCTNPTLGFLFFCMMYGCMGTLVSGFYTSLLSLAPKYTATMSSISVFCAMMGRLSTPAIVGLIKKENTLSEWQTLFLVCAAANIVCGVVFLLFGSGELQEWGEEDEVKETKAFGEKTPLASIQNLRADSEDNDVFQSALDMDIPEIQLNEITLTTEERQRFQRRIREDSMCL</sequence>
<dbReference type="AlphaFoldDB" id="A0A6A5GJY3"/>
<dbReference type="PANTHER" id="PTHR11662:SF444">
    <property type="entry name" value="MAJOR FACILITATOR SUPERFAMILY (MFS) PROFILE DOMAIN-CONTAINING PROTEIN"/>
    <property type="match status" value="1"/>
</dbReference>
<feature type="transmembrane region" description="Helical" evidence="5">
    <location>
        <begin position="477"/>
        <end position="495"/>
    </location>
</feature>
<dbReference type="InterPro" id="IPR020846">
    <property type="entry name" value="MFS_dom"/>
</dbReference>
<feature type="transmembrane region" description="Helical" evidence="5">
    <location>
        <begin position="148"/>
        <end position="168"/>
    </location>
</feature>
<keyword evidence="4 5" id="KW-0472">Membrane</keyword>
<feature type="transmembrane region" description="Helical" evidence="5">
    <location>
        <begin position="242"/>
        <end position="261"/>
    </location>
</feature>
<dbReference type="EMBL" id="WUAV01000004">
    <property type="protein sequence ID" value="KAF1755627.1"/>
    <property type="molecule type" value="Genomic_DNA"/>
</dbReference>
<dbReference type="CTD" id="9818695"/>
<dbReference type="GeneID" id="9818695"/>
<comment type="subcellular location">
    <subcellularLocation>
        <location evidence="1">Membrane</location>
        <topology evidence="1">Multi-pass membrane protein</topology>
    </subcellularLocation>
</comment>
<dbReference type="RefSeq" id="XP_003103546.2">
    <property type="nucleotide sequence ID" value="XM_003103498.2"/>
</dbReference>
<gene>
    <name evidence="7" type="ORF">GCK72_012077</name>
</gene>
<comment type="caution">
    <text evidence="7">The sequence shown here is derived from an EMBL/GenBank/DDBJ whole genome shotgun (WGS) entry which is preliminary data.</text>
</comment>
<dbReference type="GO" id="GO:0022857">
    <property type="term" value="F:transmembrane transporter activity"/>
    <property type="evidence" value="ECO:0007669"/>
    <property type="project" value="InterPro"/>
</dbReference>
<evidence type="ECO:0000256" key="2">
    <source>
        <dbReference type="ARBA" id="ARBA00022692"/>
    </source>
</evidence>
<evidence type="ECO:0000256" key="4">
    <source>
        <dbReference type="ARBA" id="ARBA00023136"/>
    </source>
</evidence>
<organism evidence="7 8">
    <name type="scientific">Caenorhabditis remanei</name>
    <name type="common">Caenorhabditis vulgaris</name>
    <dbReference type="NCBI Taxonomy" id="31234"/>
    <lineage>
        <taxon>Eukaryota</taxon>
        <taxon>Metazoa</taxon>
        <taxon>Ecdysozoa</taxon>
        <taxon>Nematoda</taxon>
        <taxon>Chromadorea</taxon>
        <taxon>Rhabditida</taxon>
        <taxon>Rhabditina</taxon>
        <taxon>Rhabditomorpha</taxon>
        <taxon>Rhabditoidea</taxon>
        <taxon>Rhabditidae</taxon>
        <taxon>Peloderinae</taxon>
        <taxon>Caenorhabditis</taxon>
    </lineage>
</organism>
<evidence type="ECO:0000256" key="3">
    <source>
        <dbReference type="ARBA" id="ARBA00022989"/>
    </source>
</evidence>
<feature type="domain" description="Major facilitator superfamily (MFS) profile" evidence="6">
    <location>
        <begin position="53"/>
        <end position="500"/>
    </location>
</feature>
<dbReference type="SUPFAM" id="SSF103473">
    <property type="entry name" value="MFS general substrate transporter"/>
    <property type="match status" value="1"/>
</dbReference>
<dbReference type="KEGG" id="crq:GCK72_012077"/>
<dbReference type="Gene3D" id="1.20.1250.20">
    <property type="entry name" value="MFS general substrate transporter like domains"/>
    <property type="match status" value="2"/>
</dbReference>
<reference evidence="7 8" key="1">
    <citation type="submission" date="2019-12" db="EMBL/GenBank/DDBJ databases">
        <title>Chromosome-level assembly of the Caenorhabditis remanei genome.</title>
        <authorList>
            <person name="Teterina A.A."/>
            <person name="Willis J.H."/>
            <person name="Phillips P.C."/>
        </authorList>
    </citation>
    <scope>NUCLEOTIDE SEQUENCE [LARGE SCALE GENOMIC DNA]</scope>
    <source>
        <strain evidence="7 8">PX506</strain>
        <tissue evidence="7">Whole organism</tissue>
    </source>
</reference>
<name>A0A6A5GJY3_CAERE</name>
<proteinExistence type="predicted"/>
<accession>A0A6A5GJY3</accession>
<keyword evidence="3 5" id="KW-1133">Transmembrane helix</keyword>
<evidence type="ECO:0000256" key="1">
    <source>
        <dbReference type="ARBA" id="ARBA00004141"/>
    </source>
</evidence>
<evidence type="ECO:0000256" key="5">
    <source>
        <dbReference type="SAM" id="Phobius"/>
    </source>
</evidence>
<feature type="transmembrane region" description="Helical" evidence="5">
    <location>
        <begin position="121"/>
        <end position="141"/>
    </location>
</feature>
<evidence type="ECO:0000259" key="6">
    <source>
        <dbReference type="PROSITE" id="PS50850"/>
    </source>
</evidence>
<protein>
    <recommendedName>
        <fullName evidence="6">Major facilitator superfamily (MFS) profile domain-containing protein</fullName>
    </recommendedName>
</protein>
<dbReference type="GO" id="GO:0016020">
    <property type="term" value="C:membrane"/>
    <property type="evidence" value="ECO:0007669"/>
    <property type="project" value="UniProtKB-SubCell"/>
</dbReference>
<dbReference type="PANTHER" id="PTHR11662">
    <property type="entry name" value="SOLUTE CARRIER FAMILY 17"/>
    <property type="match status" value="1"/>
</dbReference>
<feature type="transmembrane region" description="Helical" evidence="5">
    <location>
        <begin position="307"/>
        <end position="328"/>
    </location>
</feature>
<dbReference type="InterPro" id="IPR011701">
    <property type="entry name" value="MFS"/>
</dbReference>
<evidence type="ECO:0000313" key="8">
    <source>
        <dbReference type="Proteomes" id="UP000483820"/>
    </source>
</evidence>
<dbReference type="InterPro" id="IPR036259">
    <property type="entry name" value="MFS_trans_sf"/>
</dbReference>
<dbReference type="FunFam" id="1.20.1250.20:FF:000355">
    <property type="entry name" value="SLC (SoLute Carrier) homolog"/>
    <property type="match status" value="1"/>
</dbReference>
<dbReference type="PROSITE" id="PS50850">
    <property type="entry name" value="MFS"/>
    <property type="match status" value="1"/>
</dbReference>
<keyword evidence="2 5" id="KW-0812">Transmembrane</keyword>
<feature type="transmembrane region" description="Helical" evidence="5">
    <location>
        <begin position="386"/>
        <end position="402"/>
    </location>
</feature>
<dbReference type="GO" id="GO:0006820">
    <property type="term" value="P:monoatomic anion transport"/>
    <property type="evidence" value="ECO:0007669"/>
    <property type="project" value="TreeGrafter"/>
</dbReference>
<dbReference type="Pfam" id="PF07690">
    <property type="entry name" value="MFS_1"/>
    <property type="match status" value="1"/>
</dbReference>
<feature type="transmembrane region" description="Helical" evidence="5">
    <location>
        <begin position="348"/>
        <end position="365"/>
    </location>
</feature>
<dbReference type="Proteomes" id="UP000483820">
    <property type="component" value="Chromosome IV"/>
</dbReference>
<feature type="transmembrane region" description="Helical" evidence="5">
    <location>
        <begin position="408"/>
        <end position="429"/>
    </location>
</feature>